<evidence type="ECO:0000256" key="3">
    <source>
        <dbReference type="ARBA" id="ARBA00022723"/>
    </source>
</evidence>
<accession>A0ABR4BX73</accession>
<dbReference type="SUPFAM" id="SSF54897">
    <property type="entry name" value="Protease propeptides/inhibitors"/>
    <property type="match status" value="1"/>
</dbReference>
<dbReference type="InterPro" id="IPR030400">
    <property type="entry name" value="Sedolisin_dom"/>
</dbReference>
<comment type="caution">
    <text evidence="12">The sequence shown here is derived from an EMBL/GenBank/DDBJ whole genome shotgun (WGS) entry which is preliminary data.</text>
</comment>
<proteinExistence type="predicted"/>
<organism evidence="12 13">
    <name type="scientific">Oculimacula yallundae</name>
    <dbReference type="NCBI Taxonomy" id="86028"/>
    <lineage>
        <taxon>Eukaryota</taxon>
        <taxon>Fungi</taxon>
        <taxon>Dikarya</taxon>
        <taxon>Ascomycota</taxon>
        <taxon>Pezizomycotina</taxon>
        <taxon>Leotiomycetes</taxon>
        <taxon>Helotiales</taxon>
        <taxon>Ploettnerulaceae</taxon>
        <taxon>Oculimacula</taxon>
    </lineage>
</organism>
<evidence type="ECO:0000256" key="2">
    <source>
        <dbReference type="ARBA" id="ARBA00022670"/>
    </source>
</evidence>
<dbReference type="CDD" id="cd04056">
    <property type="entry name" value="Peptidases_S53"/>
    <property type="match status" value="1"/>
</dbReference>
<feature type="binding site" evidence="8">
    <location>
        <position position="599"/>
    </location>
    <ligand>
        <name>Ca(2+)</name>
        <dbReference type="ChEBI" id="CHEBI:29108"/>
    </ligand>
</feature>
<dbReference type="Pfam" id="PF09286">
    <property type="entry name" value="Pro-kuma_activ"/>
    <property type="match status" value="1"/>
</dbReference>
<dbReference type="EMBL" id="JAZHXI010000017">
    <property type="protein sequence ID" value="KAL2062257.1"/>
    <property type="molecule type" value="Genomic_DNA"/>
</dbReference>
<dbReference type="PANTHER" id="PTHR14218">
    <property type="entry name" value="PROTEASE S8 TRIPEPTIDYL PEPTIDASE I CLN2"/>
    <property type="match status" value="1"/>
</dbReference>
<keyword evidence="5 8" id="KW-0720">Serine protease</keyword>
<comment type="cofactor">
    <cofactor evidence="8">
        <name>Ca(2+)</name>
        <dbReference type="ChEBI" id="CHEBI:29108"/>
    </cofactor>
    <text evidence="8">Binds 1 Ca(2+) ion per subunit.</text>
</comment>
<evidence type="ECO:0000256" key="9">
    <source>
        <dbReference type="SAM" id="MobiDB-lite"/>
    </source>
</evidence>
<feature type="signal peptide" evidence="10">
    <location>
        <begin position="1"/>
        <end position="17"/>
    </location>
</feature>
<reference evidence="12 13" key="1">
    <citation type="journal article" date="2024" name="Commun. Biol.">
        <title>Comparative genomic analysis of thermophilic fungi reveals convergent evolutionary adaptations and gene losses.</title>
        <authorList>
            <person name="Steindorff A.S."/>
            <person name="Aguilar-Pontes M.V."/>
            <person name="Robinson A.J."/>
            <person name="Andreopoulos B."/>
            <person name="LaButti K."/>
            <person name="Kuo A."/>
            <person name="Mondo S."/>
            <person name="Riley R."/>
            <person name="Otillar R."/>
            <person name="Haridas S."/>
            <person name="Lipzen A."/>
            <person name="Grimwood J."/>
            <person name="Schmutz J."/>
            <person name="Clum A."/>
            <person name="Reid I.D."/>
            <person name="Moisan M.C."/>
            <person name="Butler G."/>
            <person name="Nguyen T.T.M."/>
            <person name="Dewar K."/>
            <person name="Conant G."/>
            <person name="Drula E."/>
            <person name="Henrissat B."/>
            <person name="Hansel C."/>
            <person name="Singer S."/>
            <person name="Hutchinson M.I."/>
            <person name="de Vries R.P."/>
            <person name="Natvig D.O."/>
            <person name="Powell A.J."/>
            <person name="Tsang A."/>
            <person name="Grigoriev I.V."/>
        </authorList>
    </citation>
    <scope>NUCLEOTIDE SEQUENCE [LARGE SCALE GENOMIC DNA]</scope>
    <source>
        <strain evidence="12 13">CBS 494.80</strain>
    </source>
</reference>
<dbReference type="PANTHER" id="PTHR14218:SF19">
    <property type="entry name" value="SERINE PROTEASE AORO, PUTATIVE (AFU_ORTHOLOGUE AFUA_6G10250)-RELATED"/>
    <property type="match status" value="1"/>
</dbReference>
<feature type="active site" description="Charge relay system" evidence="8">
    <location>
        <position position="304"/>
    </location>
</feature>
<feature type="active site" description="Charge relay system" evidence="8">
    <location>
        <position position="558"/>
    </location>
</feature>
<evidence type="ECO:0000256" key="8">
    <source>
        <dbReference type="PROSITE-ProRule" id="PRU01032"/>
    </source>
</evidence>
<keyword evidence="6 8" id="KW-0106">Calcium</keyword>
<dbReference type="Gene3D" id="3.40.50.200">
    <property type="entry name" value="Peptidase S8/S53 domain"/>
    <property type="match status" value="1"/>
</dbReference>
<evidence type="ECO:0000256" key="1">
    <source>
        <dbReference type="ARBA" id="ARBA00004239"/>
    </source>
</evidence>
<dbReference type="InterPro" id="IPR050819">
    <property type="entry name" value="Tripeptidyl-peptidase_I"/>
</dbReference>
<dbReference type="PROSITE" id="PS51695">
    <property type="entry name" value="SEDOLISIN"/>
    <property type="match status" value="1"/>
</dbReference>
<dbReference type="InterPro" id="IPR015366">
    <property type="entry name" value="S53_propep"/>
</dbReference>
<feature type="binding site" evidence="8">
    <location>
        <position position="620"/>
    </location>
    <ligand>
        <name>Ca(2+)</name>
        <dbReference type="ChEBI" id="CHEBI:29108"/>
    </ligand>
</feature>
<keyword evidence="7" id="KW-0865">Zymogen</keyword>
<dbReference type="SUPFAM" id="SSF52743">
    <property type="entry name" value="Subtilisin-like"/>
    <property type="match status" value="1"/>
</dbReference>
<evidence type="ECO:0000313" key="12">
    <source>
        <dbReference type="EMBL" id="KAL2062257.1"/>
    </source>
</evidence>
<evidence type="ECO:0000256" key="7">
    <source>
        <dbReference type="ARBA" id="ARBA00023145"/>
    </source>
</evidence>
<evidence type="ECO:0000256" key="5">
    <source>
        <dbReference type="ARBA" id="ARBA00022825"/>
    </source>
</evidence>
<keyword evidence="2 8" id="KW-0645">Protease</keyword>
<evidence type="ECO:0000259" key="11">
    <source>
        <dbReference type="PROSITE" id="PS51695"/>
    </source>
</evidence>
<feature type="chain" id="PRO_5047011861" description="Peptidase S53 domain-containing protein" evidence="10">
    <location>
        <begin position="18"/>
        <end position="641"/>
    </location>
</feature>
<gene>
    <name evidence="12" type="ORF">VTL71DRAFT_6523</name>
</gene>
<comment type="subcellular location">
    <subcellularLocation>
        <location evidence="1">Secreted</location>
        <location evidence="1">Extracellular space</location>
    </subcellularLocation>
</comment>
<keyword evidence="4 8" id="KW-0378">Hydrolase</keyword>
<evidence type="ECO:0000256" key="10">
    <source>
        <dbReference type="SAM" id="SignalP"/>
    </source>
</evidence>
<feature type="binding site" evidence="8">
    <location>
        <position position="600"/>
    </location>
    <ligand>
        <name>Ca(2+)</name>
        <dbReference type="ChEBI" id="CHEBI:29108"/>
    </ligand>
</feature>
<dbReference type="Proteomes" id="UP001595075">
    <property type="component" value="Unassembled WGS sequence"/>
</dbReference>
<keyword evidence="13" id="KW-1185">Reference proteome</keyword>
<protein>
    <recommendedName>
        <fullName evidence="11">Peptidase S53 domain-containing protein</fullName>
    </recommendedName>
</protein>
<keyword evidence="3 8" id="KW-0479">Metal-binding</keyword>
<feature type="domain" description="Peptidase S53" evidence="11">
    <location>
        <begin position="225"/>
        <end position="640"/>
    </location>
</feature>
<dbReference type="SMART" id="SM00944">
    <property type="entry name" value="Pro-kuma_activ"/>
    <property type="match status" value="1"/>
</dbReference>
<keyword evidence="10" id="KW-0732">Signal</keyword>
<feature type="region of interest" description="Disordered" evidence="9">
    <location>
        <begin position="279"/>
        <end position="301"/>
    </location>
</feature>
<feature type="binding site" evidence="8">
    <location>
        <position position="618"/>
    </location>
    <ligand>
        <name>Ca(2+)</name>
        <dbReference type="ChEBI" id="CHEBI:29108"/>
    </ligand>
</feature>
<name>A0ABR4BX73_9HELO</name>
<evidence type="ECO:0000256" key="6">
    <source>
        <dbReference type="ARBA" id="ARBA00022837"/>
    </source>
</evidence>
<evidence type="ECO:0000313" key="13">
    <source>
        <dbReference type="Proteomes" id="UP001595075"/>
    </source>
</evidence>
<dbReference type="InterPro" id="IPR036852">
    <property type="entry name" value="Peptidase_S8/S53_dom_sf"/>
</dbReference>
<dbReference type="CDD" id="cd11377">
    <property type="entry name" value="Pro-peptidase_S53"/>
    <property type="match status" value="1"/>
</dbReference>
<feature type="active site" description="Charge relay system" evidence="8">
    <location>
        <position position="308"/>
    </location>
</feature>
<sequence length="641" mass="69649">MLSSRLLLALCITGAFCFPLLEDNYVVHEKLGVLQPRWAVNGILPRDDNSIQMRIAITQQNLHRAEELLMEVSDPTSPLFGQHWSKDRISEVFSPSEASTEAVKSWLIASGIDADQITRSRDGGWLKFPIELSHAEKLLKAKYQIYTDSQTGDHQLACESYSIPQSVRAHIDFIMPTVHLTPRKSKHARSVASSHDLSLEPVKTSDLGVSDDRIKNKDLTVCDSLTTPDCLRALYKMPEGKTANPKNTYGILELSPETYNQDGLNVFFKNFTRPLVGRPPKLESIDGGSRPPPGPPSISSSWVEGNLDLSYSMSLVYPQNVTLYQIGDNYIGGSFELFLDAVDGSYCTYLGGDDPAHNPQYPDPTPGGYNQTKMCGGAKPPTVVSISYDGDEANFTPFYTNRMCNEYMMLGLQGMSILFASADYGVAGWQGCLDPATTGTLFSPAFPASCPYVTSVGATQIPVGSSVLDPNIEVAIDFPIVSSGGFSNQFPMPRYQEQAVLDWFKKHPTGYGKGIFNDSMKARGGPDVAALGRNFIIGVGKNLPYVPEDTYHLVGGTSASAPVFGSVLTLINEARLNAGKTPVGFVNPVLYGHPEIMNDITKGSNPGCGTGGFNATTGWDPVTGLGSPNFQKMLKLYMSLP</sequence>
<evidence type="ECO:0000256" key="4">
    <source>
        <dbReference type="ARBA" id="ARBA00022801"/>
    </source>
</evidence>